<dbReference type="EMBL" id="DVKT01000060">
    <property type="protein sequence ID" value="HIT39936.1"/>
    <property type="molecule type" value="Genomic_DNA"/>
</dbReference>
<evidence type="ECO:0000256" key="2">
    <source>
        <dbReference type="ARBA" id="ARBA00022448"/>
    </source>
</evidence>
<reference evidence="5" key="2">
    <citation type="journal article" date="2021" name="PeerJ">
        <title>Extensive microbial diversity within the chicken gut microbiome revealed by metagenomics and culture.</title>
        <authorList>
            <person name="Gilroy R."/>
            <person name="Ravi A."/>
            <person name="Getino M."/>
            <person name="Pursley I."/>
            <person name="Horton D.L."/>
            <person name="Alikhan N.F."/>
            <person name="Baker D."/>
            <person name="Gharbi K."/>
            <person name="Hall N."/>
            <person name="Watson M."/>
            <person name="Adriaenssens E.M."/>
            <person name="Foster-Nyarko E."/>
            <person name="Jarju S."/>
            <person name="Secka A."/>
            <person name="Antonio M."/>
            <person name="Oren A."/>
            <person name="Chaudhuri R.R."/>
            <person name="La Ragione R."/>
            <person name="Hildebrand F."/>
            <person name="Pallen M.J."/>
        </authorList>
    </citation>
    <scope>NUCLEOTIDE SEQUENCE</scope>
    <source>
        <strain evidence="5">21143</strain>
    </source>
</reference>
<accession>A0A9D1GFJ0</accession>
<evidence type="ECO:0000256" key="1">
    <source>
        <dbReference type="ARBA" id="ARBA00011028"/>
    </source>
</evidence>
<protein>
    <submittedName>
        <fullName evidence="5">Zinc ABC transporter substrate-binding protein</fullName>
    </submittedName>
</protein>
<evidence type="ECO:0000313" key="6">
    <source>
        <dbReference type="Proteomes" id="UP000886722"/>
    </source>
</evidence>
<dbReference type="PANTHER" id="PTHR42953">
    <property type="entry name" value="HIGH-AFFINITY ZINC UPTAKE SYSTEM PROTEIN ZNUA-RELATED"/>
    <property type="match status" value="1"/>
</dbReference>
<dbReference type="Proteomes" id="UP000886722">
    <property type="component" value="Unassembled WGS sequence"/>
</dbReference>
<feature type="chain" id="PRO_5039083540" evidence="4">
    <location>
        <begin position="27"/>
        <end position="296"/>
    </location>
</feature>
<dbReference type="SUPFAM" id="SSF53807">
    <property type="entry name" value="Helical backbone' metal receptor"/>
    <property type="match status" value="1"/>
</dbReference>
<keyword evidence="3 4" id="KW-0732">Signal</keyword>
<comment type="caution">
    <text evidence="5">The sequence shown here is derived from an EMBL/GenBank/DDBJ whole genome shotgun (WGS) entry which is preliminary data.</text>
</comment>
<dbReference type="GO" id="GO:0030001">
    <property type="term" value="P:metal ion transport"/>
    <property type="evidence" value="ECO:0007669"/>
    <property type="project" value="InterPro"/>
</dbReference>
<dbReference type="InterPro" id="IPR006127">
    <property type="entry name" value="ZnuA-like"/>
</dbReference>
<dbReference type="PROSITE" id="PS51257">
    <property type="entry name" value="PROKAR_LIPOPROTEIN"/>
    <property type="match status" value="1"/>
</dbReference>
<feature type="signal peptide" evidence="4">
    <location>
        <begin position="1"/>
        <end position="26"/>
    </location>
</feature>
<dbReference type="PANTHER" id="PTHR42953:SF3">
    <property type="entry name" value="HIGH-AFFINITY ZINC UPTAKE SYSTEM PROTEIN ZNUA"/>
    <property type="match status" value="1"/>
</dbReference>
<sequence length="296" mass="33398">MFFLYRSSRKVFASVLLLLLGFGLCACTDNKSGRISVAVTIPPLQNWAEQLAGGRVDIVCAVPDGGNPESYDLPPSAMVGLSKCRLYFSCGYLGFERSWLGKLSENNPRLQVVDLSEGLELLYGTHHHEEGHLHDGEAYPDPHIWCSPRLARRMVETMYRALTEIDPDGASVYAENYARIDRRFAQLDSVLTDKLRPFKGKVFAVYHPTLSYWAADYGLRQLALEPDGKSPSPQYLRAMVDSARHVGVEVVFIQQEFDPRQAETFAREVGCRTEIINPLAYTWSEEIMRIADAFIR</sequence>
<dbReference type="AlphaFoldDB" id="A0A9D1GFJ0"/>
<name>A0A9D1GFJ0_9BACT</name>
<comment type="similarity">
    <text evidence="1">Belongs to the bacterial solute-binding protein 9 family.</text>
</comment>
<dbReference type="Gene3D" id="3.40.50.1980">
    <property type="entry name" value="Nitrogenase molybdenum iron protein domain"/>
    <property type="match status" value="2"/>
</dbReference>
<gene>
    <name evidence="5" type="ORF">IAD06_07880</name>
</gene>
<keyword evidence="2" id="KW-0813">Transport</keyword>
<evidence type="ECO:0000256" key="4">
    <source>
        <dbReference type="SAM" id="SignalP"/>
    </source>
</evidence>
<dbReference type="GO" id="GO:0046872">
    <property type="term" value="F:metal ion binding"/>
    <property type="evidence" value="ECO:0007669"/>
    <property type="project" value="InterPro"/>
</dbReference>
<evidence type="ECO:0000256" key="3">
    <source>
        <dbReference type="ARBA" id="ARBA00022729"/>
    </source>
</evidence>
<reference evidence="5" key="1">
    <citation type="submission" date="2020-10" db="EMBL/GenBank/DDBJ databases">
        <authorList>
            <person name="Gilroy R."/>
        </authorList>
    </citation>
    <scope>NUCLEOTIDE SEQUENCE</scope>
    <source>
        <strain evidence="5">21143</strain>
    </source>
</reference>
<dbReference type="InterPro" id="IPR050492">
    <property type="entry name" value="Bact_metal-bind_prot9"/>
</dbReference>
<dbReference type="Pfam" id="PF01297">
    <property type="entry name" value="ZnuA"/>
    <property type="match status" value="1"/>
</dbReference>
<proteinExistence type="inferred from homology"/>
<evidence type="ECO:0000313" key="5">
    <source>
        <dbReference type="EMBL" id="HIT39936.1"/>
    </source>
</evidence>
<organism evidence="5 6">
    <name type="scientific">Candidatus Caccoplasma intestinavium</name>
    <dbReference type="NCBI Taxonomy" id="2840716"/>
    <lineage>
        <taxon>Bacteria</taxon>
        <taxon>Pseudomonadati</taxon>
        <taxon>Bacteroidota</taxon>
        <taxon>Bacteroidia</taxon>
        <taxon>Bacteroidales</taxon>
        <taxon>Bacteroidaceae</taxon>
        <taxon>Bacteroidaceae incertae sedis</taxon>
        <taxon>Candidatus Caccoplasma</taxon>
    </lineage>
</organism>